<keyword evidence="3" id="KW-1185">Reference proteome</keyword>
<feature type="domain" description="HTH cro/C1-type" evidence="1">
    <location>
        <begin position="2"/>
        <end position="49"/>
    </location>
</feature>
<dbReference type="InterPro" id="IPR001387">
    <property type="entry name" value="Cro/C1-type_HTH"/>
</dbReference>
<comment type="caution">
    <text evidence="2">The sequence shown here is derived from an EMBL/GenBank/DDBJ whole genome shotgun (WGS) entry which is preliminary data.</text>
</comment>
<dbReference type="Pfam" id="PF01381">
    <property type="entry name" value="HTH_3"/>
    <property type="match status" value="1"/>
</dbReference>
<dbReference type="Proteomes" id="UP001580391">
    <property type="component" value="Unassembled WGS sequence"/>
</dbReference>
<evidence type="ECO:0000313" key="3">
    <source>
        <dbReference type="Proteomes" id="UP001580391"/>
    </source>
</evidence>
<dbReference type="CDD" id="cd00093">
    <property type="entry name" value="HTH_XRE"/>
    <property type="match status" value="1"/>
</dbReference>
<dbReference type="PROSITE" id="PS50943">
    <property type="entry name" value="HTH_CROC1"/>
    <property type="match status" value="1"/>
</dbReference>
<dbReference type="SUPFAM" id="SSF47413">
    <property type="entry name" value="lambda repressor-like DNA-binding domains"/>
    <property type="match status" value="1"/>
</dbReference>
<gene>
    <name evidence="2" type="ORF">ACE5IX_12545</name>
</gene>
<dbReference type="RefSeq" id="WP_135699587.1">
    <property type="nucleotide sequence ID" value="NZ_JBHILI010000007.1"/>
</dbReference>
<dbReference type="InterPro" id="IPR010982">
    <property type="entry name" value="Lambda_DNA-bd_dom_sf"/>
</dbReference>
<dbReference type="SMART" id="SM00530">
    <property type="entry name" value="HTH_XRE"/>
    <property type="match status" value="1"/>
</dbReference>
<protein>
    <submittedName>
        <fullName evidence="2">Helix-turn-helix domain-containing protein</fullName>
    </submittedName>
</protein>
<dbReference type="Gene3D" id="1.10.260.40">
    <property type="entry name" value="lambda repressor-like DNA-binding domains"/>
    <property type="match status" value="1"/>
</dbReference>
<accession>A0ABV5BPV2</accession>
<organism evidence="2 3">
    <name type="scientific">Leptospira wolffii</name>
    <dbReference type="NCBI Taxonomy" id="409998"/>
    <lineage>
        <taxon>Bacteria</taxon>
        <taxon>Pseudomonadati</taxon>
        <taxon>Spirochaetota</taxon>
        <taxon>Spirochaetia</taxon>
        <taxon>Leptospirales</taxon>
        <taxon>Leptospiraceae</taxon>
        <taxon>Leptospira</taxon>
    </lineage>
</organism>
<name>A0ABV5BPV2_9LEPT</name>
<sequence length="64" mass="7128">MENNLTQEQVSGLNMGVRTYQKIESGINAPNLESLFKIATALGVHPRELINVTFSGNDEKPRKK</sequence>
<evidence type="ECO:0000259" key="1">
    <source>
        <dbReference type="PROSITE" id="PS50943"/>
    </source>
</evidence>
<dbReference type="EMBL" id="JBHILJ010000006">
    <property type="protein sequence ID" value="MFB5737345.1"/>
    <property type="molecule type" value="Genomic_DNA"/>
</dbReference>
<proteinExistence type="predicted"/>
<reference evidence="2 3" key="1">
    <citation type="submission" date="2024-09" db="EMBL/GenBank/DDBJ databases">
        <title>Taxonomic and Genotyping Characterization of Leptospira Strains isolated from Multiple Sources in Colombia highlights the importance of intermediate species.</title>
        <authorList>
            <person name="Torres Higuera L."/>
            <person name="Rojas Tapias D."/>
            <person name="Jimenez Velasquez S."/>
            <person name="Renjifo Ibanez C."/>
        </authorList>
    </citation>
    <scope>NUCLEOTIDE SEQUENCE [LARGE SCALE GENOMIC DNA]</scope>
    <source>
        <strain evidence="2 3">Lep080</strain>
    </source>
</reference>
<evidence type="ECO:0000313" key="2">
    <source>
        <dbReference type="EMBL" id="MFB5737345.1"/>
    </source>
</evidence>